<dbReference type="RefSeq" id="WP_251813092.1">
    <property type="nucleotide sequence ID" value="NZ_CP101527.1"/>
</dbReference>
<keyword evidence="2" id="KW-1185">Reference proteome</keyword>
<gene>
    <name evidence="1" type="ORF">NNL22_07215</name>
</gene>
<accession>A0A9E8HPH9</accession>
<dbReference type="AlphaFoldDB" id="A0A9E8HPH9"/>
<protein>
    <submittedName>
        <fullName evidence="1">Uncharacterized protein</fullName>
    </submittedName>
</protein>
<dbReference type="EMBL" id="CP101527">
    <property type="protein sequence ID" value="UZW76368.1"/>
    <property type="molecule type" value="Genomic_DNA"/>
</dbReference>
<reference evidence="1" key="1">
    <citation type="submission" date="2022-07" db="EMBL/GenBank/DDBJ databases">
        <title>Alkalimarinus sp. nov., isolated from gut of a Alitta virens.</title>
        <authorList>
            <person name="Yang A.I."/>
            <person name="Shin N.-R."/>
        </authorList>
    </citation>
    <scope>NUCLEOTIDE SEQUENCE</scope>
    <source>
        <strain evidence="1">FA028</strain>
    </source>
</reference>
<sequence>MSVIEVLEEKLLGNFYSIFRVGDTFDLYFDGFWLIAHNVVSADEDEINRQLPTIYQPASEAIDKEDVAKSVVLSSTHRKCITGVALLPDSSLELTFENGVKLLFPTNTEVVDWQWALNENANDPYLGCIVGVFASGEASLGNC</sequence>
<evidence type="ECO:0000313" key="2">
    <source>
        <dbReference type="Proteomes" id="UP001164472"/>
    </source>
</evidence>
<dbReference type="Proteomes" id="UP001164472">
    <property type="component" value="Chromosome"/>
</dbReference>
<organism evidence="1 2">
    <name type="scientific">Alkalimarinus sediminis</name>
    <dbReference type="NCBI Taxonomy" id="1632866"/>
    <lineage>
        <taxon>Bacteria</taxon>
        <taxon>Pseudomonadati</taxon>
        <taxon>Pseudomonadota</taxon>
        <taxon>Gammaproteobacteria</taxon>
        <taxon>Alteromonadales</taxon>
        <taxon>Alteromonadaceae</taxon>
        <taxon>Alkalimarinus</taxon>
    </lineage>
</organism>
<proteinExistence type="predicted"/>
<dbReference type="KEGG" id="asem:NNL22_07215"/>
<name>A0A9E8HPH9_9ALTE</name>
<evidence type="ECO:0000313" key="1">
    <source>
        <dbReference type="EMBL" id="UZW76368.1"/>
    </source>
</evidence>